<accession>A0ACB7XHU0</accession>
<dbReference type="EMBL" id="CM037160">
    <property type="protein sequence ID" value="KAH7840197.1"/>
    <property type="molecule type" value="Genomic_DNA"/>
</dbReference>
<gene>
    <name evidence="1" type="ORF">Vadar_014008</name>
</gene>
<proteinExistence type="predicted"/>
<comment type="caution">
    <text evidence="1">The sequence shown here is derived from an EMBL/GenBank/DDBJ whole genome shotgun (WGS) entry which is preliminary data.</text>
</comment>
<evidence type="ECO:0000313" key="1">
    <source>
        <dbReference type="EMBL" id="KAH7840197.1"/>
    </source>
</evidence>
<dbReference type="Proteomes" id="UP000828048">
    <property type="component" value="Chromosome 10"/>
</dbReference>
<sequence>MLKLMALISSCLLIHKIKLLISLLLLFSTATKVTCRLSNGTDRLALLSFKELIAEDPLGSLSSWNHTLDLCNWDGVTCSHNHQRVLVLDLRGKSLSGTISPFLGNLSFLKSLHLQGNRFQGKIPLELGRLFRLQQLNLSRNSLQGEIPTNLSNSLSYVDLSFNDLVGKVPASFGSLTKLTELWLDSNNLIGGIPPSFGNISLLQIFSLTFNNINGTIPHSIGRLPNLQRFGISANELSGTVPPPLYNISTLTHLYIGGNQLTGCLPQDIGLTLPNLQGIVVAENQFWGRIPVSISNASRMEVFDLSINNLSGLVPFELGRKMKELRWLSLGENNLGSGDATDLMFINSLTNCSKLRMLDFNTNGFGGVLPISIANLSSHLNELRAKRNQLVGSIPVGISNLVNLTVLSLEQNIFSGVIPFEIGMLRNLQTLAFFENKLSGPIPASIGNLTRIFKLYLGDNNLNGTIPSNFGLAKFLSVHSSNNEGGETNSMAIKGSIGYVAPEYGIGGRPSKEGDVYSFGILVLEMLIGKRPADEFFTNGKSLHEFCRVALPERVMEIVDSSMLLEEPIGAENESVKQAKIRESLLSLLRIGIACSSESPGERMNIKDVIVGLLTIKEVFLGVGNHARLRMQLPVEGKSGE</sequence>
<name>A0ACB7XHU0_9ERIC</name>
<keyword evidence="2" id="KW-1185">Reference proteome</keyword>
<reference evidence="1 2" key="1">
    <citation type="journal article" date="2021" name="Hortic Res">
        <title>High-quality reference genome and annotation aids understanding of berry development for evergreen blueberry (Vaccinium darrowii).</title>
        <authorList>
            <person name="Yu J."/>
            <person name="Hulse-Kemp A.M."/>
            <person name="Babiker E."/>
            <person name="Staton M."/>
        </authorList>
    </citation>
    <scope>NUCLEOTIDE SEQUENCE [LARGE SCALE GENOMIC DNA]</scope>
    <source>
        <strain evidence="2">cv. NJ 8807/NJ 8810</strain>
        <tissue evidence="1">Young leaf</tissue>
    </source>
</reference>
<protein>
    <submittedName>
        <fullName evidence="1">Uncharacterized protein</fullName>
    </submittedName>
</protein>
<organism evidence="1 2">
    <name type="scientific">Vaccinium darrowii</name>
    <dbReference type="NCBI Taxonomy" id="229202"/>
    <lineage>
        <taxon>Eukaryota</taxon>
        <taxon>Viridiplantae</taxon>
        <taxon>Streptophyta</taxon>
        <taxon>Embryophyta</taxon>
        <taxon>Tracheophyta</taxon>
        <taxon>Spermatophyta</taxon>
        <taxon>Magnoliopsida</taxon>
        <taxon>eudicotyledons</taxon>
        <taxon>Gunneridae</taxon>
        <taxon>Pentapetalae</taxon>
        <taxon>asterids</taxon>
        <taxon>Ericales</taxon>
        <taxon>Ericaceae</taxon>
        <taxon>Vaccinioideae</taxon>
        <taxon>Vaccinieae</taxon>
        <taxon>Vaccinium</taxon>
    </lineage>
</organism>
<evidence type="ECO:0000313" key="2">
    <source>
        <dbReference type="Proteomes" id="UP000828048"/>
    </source>
</evidence>